<dbReference type="InterPro" id="IPR051417">
    <property type="entry name" value="SDr/BOS_complex"/>
</dbReference>
<feature type="compositionally biased region" description="Low complexity" evidence="2">
    <location>
        <begin position="131"/>
        <end position="141"/>
    </location>
</feature>
<evidence type="ECO:0000313" key="6">
    <source>
        <dbReference type="Proteomes" id="UP001500301"/>
    </source>
</evidence>
<dbReference type="Proteomes" id="UP001500301">
    <property type="component" value="Unassembled WGS sequence"/>
</dbReference>
<evidence type="ECO:0000256" key="2">
    <source>
        <dbReference type="SAM" id="MobiDB-lite"/>
    </source>
</evidence>
<name>A0ABP6VQ36_9ACTN</name>
<dbReference type="Pfam" id="PF13620">
    <property type="entry name" value="CarboxypepD_reg"/>
    <property type="match status" value="4"/>
</dbReference>
<keyword evidence="1 3" id="KW-0732">Signal</keyword>
<dbReference type="PROSITE" id="PS50093">
    <property type="entry name" value="PKD"/>
    <property type="match status" value="2"/>
</dbReference>
<feature type="chain" id="PRO_5045119917" description="PKD domain-containing protein" evidence="3">
    <location>
        <begin position="32"/>
        <end position="3719"/>
    </location>
</feature>
<proteinExistence type="predicted"/>
<feature type="region of interest" description="Disordered" evidence="2">
    <location>
        <begin position="115"/>
        <end position="141"/>
    </location>
</feature>
<organism evidence="5 6">
    <name type="scientific">Nocardioides daeguensis</name>
    <dbReference type="NCBI Taxonomy" id="908359"/>
    <lineage>
        <taxon>Bacteria</taxon>
        <taxon>Bacillati</taxon>
        <taxon>Actinomycetota</taxon>
        <taxon>Actinomycetes</taxon>
        <taxon>Propionibacteriales</taxon>
        <taxon>Nocardioidaceae</taxon>
        <taxon>Nocardioides</taxon>
    </lineage>
</organism>
<evidence type="ECO:0000313" key="5">
    <source>
        <dbReference type="EMBL" id="GAA3537967.1"/>
    </source>
</evidence>
<dbReference type="RefSeq" id="WP_218234272.1">
    <property type="nucleotide sequence ID" value="NZ_BAABBB010000013.1"/>
</dbReference>
<dbReference type="CDD" id="cd00146">
    <property type="entry name" value="PKD"/>
    <property type="match status" value="2"/>
</dbReference>
<dbReference type="InterPro" id="IPR000601">
    <property type="entry name" value="PKD_dom"/>
</dbReference>
<feature type="compositionally biased region" description="Low complexity" evidence="2">
    <location>
        <begin position="3254"/>
        <end position="3272"/>
    </location>
</feature>
<gene>
    <name evidence="5" type="ORF">GCM10022263_26990</name>
</gene>
<feature type="domain" description="PKD" evidence="4">
    <location>
        <begin position="2117"/>
        <end position="2172"/>
    </location>
</feature>
<evidence type="ECO:0000256" key="3">
    <source>
        <dbReference type="SAM" id="SignalP"/>
    </source>
</evidence>
<dbReference type="PANTHER" id="PTHR23303">
    <property type="entry name" value="CARBOXYPEPTIDASE REGULATORY REGION-CONTAINING"/>
    <property type="match status" value="1"/>
</dbReference>
<accession>A0ABP6VQ36</accession>
<feature type="domain" description="PKD" evidence="4">
    <location>
        <begin position="2179"/>
        <end position="2261"/>
    </location>
</feature>
<sequence length="3719" mass="385986">MTPTSVVRRLRWVLALALVAGVLAISPGALAADGDGVVSGTVTEAGAGTPVGGVRVTLECEYVEDAGTEYEYSYWGWCEDASGEPAGQTTTGPDGSYSLTVVPGTYRLWFDTDEVDDEGDSTNGPYASHESGTVTVTAGGTTSGVDAALTRRGSLSGTVQAAGGAPLGGVLVCAYLHDSDDDWYCEASTRTSPTGAYRLYVAPGEYRVRFSHDAWKTRFYDGADTLAQAQTLTVAGSAGLTGIDATLSLRGSIRGHVQAAGGTPLEGVEVRAYRRYVEEYDGETYSYWDYDGNVVTDDQGDYTLGVDAGEWRVGFFDPAWKPEYYDDATTVEDGQTLTVADGVATSAIDATLAPRGAIEGSVTNVEGQQLEDILVRAYGDEDSEWESSFSTYTDSDGNYRLPVDDGTWRVGFSDDDGTHATEFYDDAAILDEGADLTVADAATVPGIDAVLGPAARISGTVTDHDGTAVRWADVAVYQLRPDGAWNWVTDDSTDAAGAYAVGGLAPGTYRVRFSDYDTNPERIRWFGGGSTLESATDIVLEAGEAFTADQAFTLGTGIAGTVTGADGSPLSGVDVTLYYRYTSGSYSYWAYTDSRTTGADGRYAFGNLAAGTPYRLQYQPQGAGDTVSEYYDDAASQDTATTIVPVLDEVTTADAVLDTGGSITGTVTGADGQALSGVYVTAYRFGANESWTTERSATTDESGGYTVRGLRAGSYRLYFQPQGGVHHDTYFGGTTDFYESGTLSVVVGQSTSADQQLALAGSISGTITAADGTPLSDVIAHASPVESGTGRSAYTDAAGHYTIDGLAPGDYRLQFTPPYDTAYLDEYYDNVRSWEDAATLTVTSGGSTTADAALGTGGTISGTVTDGDGNPASDAWISVYDESGAQVANAYVLNDGTYSVNVLPGTYRVGFNGYVDGVHLDEYHPAATTLADATPVEVADGATVTIDHQLGVPGTISGLVTSAGGEPLADVRVLVGTGSSDDYRSFLVTTGTDGRYSVSLAPGTYWLTFESTDGRYEDGTADAVAVTAGTTVTVDNALTMQYGRITGTLTGLDDGPVANVWVYAYRQTGADSWTYATATSTDSGGAYVLGKLAAGSYRVRFDTSNEDFHTGEYFDDTQDAASASPITVAVGDSATADAALAATGGVVAGTITLPGSQASTGTYGYAYLYREMGDGEWSHAHTASFYRSTGQTTASYRFRHVEPGSYRLHVVPDDGTHVERYYPASSTLADGSDVEVTIGHVTTADVTTPVGASISGSVTGTDGAPAVSLYAHVHRVDPLTGIDTYVGGDYTDAQGSYRVGGLPAGMYVVQFSSTSVHVGEYFDDAATQAEAHRFSLTLGDSVTADAELDLQLANTSAPTITGELRVGEELSADPGTWTYPDATFTYRWIRGSSYIWGATSPTYATVAADLNQQIRVEVTASRLRHNDRAAQSAAVGPIDYGVIANPTPPAISGTARVGETLSVSAGTWKPSSPSLTYQWLRDGEPIEGATATTYRLGAADLDGRISVRVDAAQTGYHPTTVTTTPTDQVGLGVIDNLSPPTIEGTPRAGETLTASSDRWLAAGFTEQQSQVDVAYQWLRDGTPIAGATGQTHQLTVDDATHRISVVATATKAGYAPTEAISGASEKVTYGLVANTAAATVKGTPQVGKALSVDLGDWNTTGIDFWYTWLRDDGTTLGSGATYTPGPDDIDHLVSVRVRGTKPDWDPGETTTGQVGPVLVGQFDNRTAPSIAGTSQVGVALEVSTGDWEPSPADTTYRWLSDGEPIADATTSRFTPGAEHVGTTISVEMTLSRSGYESTTATAATSAPVAPGVIVNEQRPVISGPTRVGETLTTDGGSWDLDDVDLGYQWRRDGEAIADATGPSYVLVPADAQAAISVVVTAAKAGYAPTSRASVATDPITYDVVHNVTPPTVSGDATVGETLVATAGEWDQDDVAVTWQWLRDGEVVAGATGPSRTLVAADLGTRISVRATAAKATYDSGSADSGETDAVVEGYLANTALPAVSGSVRVGETLSATRGGWSPEPTAFGYEWLRDGTPVDGATSSTYTLTESDLGARLSVTVTASSDGYHPATATSEPTGAVAGPNHAPVLTVDISPTTTGAAPFDVGLLFGATDDDGDTLSYKVEYGDGSPVMTGSQPPVTPLPHTYGQPGTYQLKVSVTDGIRTVARTTTISAVLPEPVAANAGDDQVAVEGEAVAFDGSGSRPVGMIASYHWDFGDGTTGSGPRPSHTYGAPGDYVVTLTAEVAGESSTDEAAVSVTAEPPFEGIVATVTGAGAVPLASATVLLINGDGSRLTARSDADGEARLRGLDDGQYTVFAVADGFRPGQAVAEVSGGSAEVTIELEEGPAATAEVSTERMTPEQIEAVGIDPADPANQNVVEFEIHLPFRPTGEAPPPVTGVANSSGFIGCPAIDGIQVTCGGGWGGGGGGGGACTCTGSFSAGGYDYEFWGTSEYLVWLVIPGRASWLKEFFDVSLMVTNLSEGADFVLTDGAASLELPSGLALAPTSFAQSTTADFPDIPAGESRTIHWYVRGDVEGEYPIKASYAGFLQPFDLPINITALAKNPIKVWGGSAFKLKVHADKYVTRDHPYHVRVGIENVADVPMYNVTLELLTGGAQLNYIYQPREQLAHTKAVVAAGETLEYDYILVPRITGTLVLDKAFVAYTTGLELDSAVITQNDVERDRPDIEPAALNHKVGLIFENVPGSSDLQVFSTPDEATEFPAESEGVTWVRDTADGRKRGFVSDVDPADERYFAVSPIVAAKPEMSHAMVLARSNSLPSSVIAGASYSTKSGQPHSCGETGPFAATVSASDDFGLEWVEYEVTDATGTHPVERVVVPADADDTAFAKEISVELVDGSTVSIRVRAKNLAGDVGEWTGPITLDQLCPVHRAVVLAAGLTSSLDDNSSVVTGSDCALDGDERDGWNKTWAANACDESGSKGYGPGAGVKGNVLAQLEDAGYDPGQARGSFFRDVLEFSYTGAISDGQNGQCWFIPQDYAAWNTVVELTEVGTRMTEAANEFYDELVKYSNCWREQRGEILDFAFVGHSEGGYESLALARIAAGKAQNDDPTDDVRVSGVLTVDGAVHGATILTQFALQDCALPLVGIPRDVIKASMAVNSVTVPTVVAAATRGQTLQLMLADQLAAAADIATIRANGTYVMNVTNAYDGCLKSQATISGAASDSHIYEVWGDGWSGINAHGALNKQRVDPAGPDAGYPLVEVVGGVSPAPLPRILGHGPDLLGADGRPLPPEPTARSGGSARSRAAAPETATAPAGVGASLRVLVGDDTGQPLPHTQAALVDALGNVRSIAVSDDAGWLELAADPGDYALVTAADGYQGGERQITLDEGANVDVTVSLAPGAVITSVLKDAAGAPKPNAIAALYDGNTLVAATFTDGSGRAVFVVPPDKYGLRYFDPVQDDEVGPGALPVTPEIGNPAAGEITYLVGSPLPPTITSGAPPATATVGTPYAFQVTATGSPQLSVVGDLPPGLSLSAAGLLGGTPSAAGVFEFKIRATNAGGAVDSSTYAVTVAEGPDGGTPAPTITSAAPPATAQCGVPYTFQVTGTGDPTYSVQGSLPPGLTLSPNGLLSGSPTSAGTYDFGVRAANAGGHVDSPAYRIVVSAPPGSPGPKQFTTTVLPRLKGKARVGAKLRVTHPAGLPAGWTATYVWLRNGKTIKGAKKAAYKVSRSDRGKQLSVRIVYTASAYLPWTVTTAGSKKVR</sequence>
<feature type="signal peptide" evidence="3">
    <location>
        <begin position="1"/>
        <end position="31"/>
    </location>
</feature>
<keyword evidence="6" id="KW-1185">Reference proteome</keyword>
<feature type="region of interest" description="Disordered" evidence="2">
    <location>
        <begin position="3236"/>
        <end position="3272"/>
    </location>
</feature>
<evidence type="ECO:0000256" key="1">
    <source>
        <dbReference type="ARBA" id="ARBA00022729"/>
    </source>
</evidence>
<protein>
    <recommendedName>
        <fullName evidence="4">PKD domain-containing protein</fullName>
    </recommendedName>
</protein>
<reference evidence="6" key="1">
    <citation type="journal article" date="2019" name="Int. J. Syst. Evol. Microbiol.">
        <title>The Global Catalogue of Microorganisms (GCM) 10K type strain sequencing project: providing services to taxonomists for standard genome sequencing and annotation.</title>
        <authorList>
            <consortium name="The Broad Institute Genomics Platform"/>
            <consortium name="The Broad Institute Genome Sequencing Center for Infectious Disease"/>
            <person name="Wu L."/>
            <person name="Ma J."/>
        </authorList>
    </citation>
    <scope>NUCLEOTIDE SEQUENCE [LARGE SCALE GENOMIC DNA]</scope>
    <source>
        <strain evidence="6">JCM 17460</strain>
    </source>
</reference>
<evidence type="ECO:0000259" key="4">
    <source>
        <dbReference type="PROSITE" id="PS50093"/>
    </source>
</evidence>
<dbReference type="InterPro" id="IPR022409">
    <property type="entry name" value="PKD/Chitinase_dom"/>
</dbReference>
<dbReference type="Pfam" id="PF18911">
    <property type="entry name" value="PKD_4"/>
    <property type="match status" value="2"/>
</dbReference>
<comment type="caution">
    <text evidence="5">The sequence shown here is derived from an EMBL/GenBank/DDBJ whole genome shotgun (WGS) entry which is preliminary data.</text>
</comment>
<dbReference type="Pfam" id="PF05345">
    <property type="entry name" value="He_PIG"/>
    <property type="match status" value="2"/>
</dbReference>
<dbReference type="SMART" id="SM00089">
    <property type="entry name" value="PKD"/>
    <property type="match status" value="2"/>
</dbReference>
<dbReference type="EMBL" id="BAABBB010000013">
    <property type="protein sequence ID" value="GAA3537967.1"/>
    <property type="molecule type" value="Genomic_DNA"/>
</dbReference>